<name>A0A939DRY5_9ALTE</name>
<dbReference type="PANTHER" id="PTHR11079:SF161">
    <property type="entry name" value="CMP_DCMP-TYPE DEAMINASE DOMAIN-CONTAINING PROTEIN"/>
    <property type="match status" value="1"/>
</dbReference>
<dbReference type="CDD" id="cd01285">
    <property type="entry name" value="nucleoside_deaminase"/>
    <property type="match status" value="1"/>
</dbReference>
<evidence type="ECO:0000313" key="3">
    <source>
        <dbReference type="Proteomes" id="UP000664654"/>
    </source>
</evidence>
<sequence length="199" mass="21776">MSESKQPPSPLRHVKQVEVSLPGWIDEVVDWSRQYQSDEEKMALAIELSRQNVERDSGGPFGTAIFDMDTGQLLGVGVNQVMAANNSTLHGEVMAIMMAEAALESFSLSANDKRCELFTSCEPCAMCMGATLWSGVKRLVCGATGEDARAIGFDEGPVFAESYRYLARAGLDVIKQVKREEARRVLSSYVVRGGKIYNG</sequence>
<evidence type="ECO:0000313" key="2">
    <source>
        <dbReference type="EMBL" id="MBN7826811.1"/>
    </source>
</evidence>
<dbReference type="Pfam" id="PF00383">
    <property type="entry name" value="dCMP_cyt_deam_1"/>
    <property type="match status" value="1"/>
</dbReference>
<organism evidence="2 3">
    <name type="scientific">Bowmanella dokdonensis</name>
    <dbReference type="NCBI Taxonomy" id="751969"/>
    <lineage>
        <taxon>Bacteria</taxon>
        <taxon>Pseudomonadati</taxon>
        <taxon>Pseudomonadota</taxon>
        <taxon>Gammaproteobacteria</taxon>
        <taxon>Alteromonadales</taxon>
        <taxon>Alteromonadaceae</taxon>
        <taxon>Bowmanella</taxon>
    </lineage>
</organism>
<reference evidence="2" key="1">
    <citation type="submission" date="2021-03" db="EMBL/GenBank/DDBJ databases">
        <title>novel species isolated from a fishpond in China.</title>
        <authorList>
            <person name="Lu H."/>
            <person name="Cai Z."/>
        </authorList>
    </citation>
    <scope>NUCLEOTIDE SEQUENCE</scope>
    <source>
        <strain evidence="2">JCM 30855</strain>
    </source>
</reference>
<evidence type="ECO:0000259" key="1">
    <source>
        <dbReference type="PROSITE" id="PS51747"/>
    </source>
</evidence>
<dbReference type="FunFam" id="3.40.140.10:FF:000051">
    <property type="entry name" value="Nucleoside deaminase"/>
    <property type="match status" value="1"/>
</dbReference>
<dbReference type="PROSITE" id="PS51747">
    <property type="entry name" value="CYT_DCMP_DEAMINASES_2"/>
    <property type="match status" value="1"/>
</dbReference>
<dbReference type="AlphaFoldDB" id="A0A939DRY5"/>
<dbReference type="SUPFAM" id="SSF53927">
    <property type="entry name" value="Cytidine deaminase-like"/>
    <property type="match status" value="1"/>
</dbReference>
<dbReference type="PANTHER" id="PTHR11079">
    <property type="entry name" value="CYTOSINE DEAMINASE FAMILY MEMBER"/>
    <property type="match status" value="1"/>
</dbReference>
<gene>
    <name evidence="2" type="ORF">J0A66_16365</name>
</gene>
<dbReference type="Gene3D" id="3.40.140.10">
    <property type="entry name" value="Cytidine Deaminase, domain 2"/>
    <property type="match status" value="1"/>
</dbReference>
<dbReference type="InterPro" id="IPR002125">
    <property type="entry name" value="CMP_dCMP_dom"/>
</dbReference>
<dbReference type="GO" id="GO:0006152">
    <property type="term" value="P:purine nucleoside catabolic process"/>
    <property type="evidence" value="ECO:0007669"/>
    <property type="project" value="TreeGrafter"/>
</dbReference>
<dbReference type="RefSeq" id="WP_206574926.1">
    <property type="nucleotide sequence ID" value="NZ_JAFKCV010000011.1"/>
</dbReference>
<accession>A0A939DRY5</accession>
<comment type="caution">
    <text evidence="2">The sequence shown here is derived from an EMBL/GenBank/DDBJ whole genome shotgun (WGS) entry which is preliminary data.</text>
</comment>
<proteinExistence type="predicted"/>
<feature type="domain" description="CMP/dCMP-type deaminase" evidence="1">
    <location>
        <begin position="36"/>
        <end position="166"/>
    </location>
</feature>
<dbReference type="GO" id="GO:0047974">
    <property type="term" value="F:guanosine deaminase activity"/>
    <property type="evidence" value="ECO:0007669"/>
    <property type="project" value="TreeGrafter"/>
</dbReference>
<protein>
    <submittedName>
        <fullName evidence="2">Nucleoside deaminase</fullName>
    </submittedName>
</protein>
<keyword evidence="3" id="KW-1185">Reference proteome</keyword>
<dbReference type="InterPro" id="IPR016193">
    <property type="entry name" value="Cytidine_deaminase-like"/>
</dbReference>
<dbReference type="Proteomes" id="UP000664654">
    <property type="component" value="Unassembled WGS sequence"/>
</dbReference>
<dbReference type="EMBL" id="JAFKCV010000011">
    <property type="protein sequence ID" value="MBN7826811.1"/>
    <property type="molecule type" value="Genomic_DNA"/>
</dbReference>